<keyword evidence="2" id="KW-0472">Membrane</keyword>
<dbReference type="STRING" id="8840.ENSAPLP00000017595"/>
<dbReference type="AlphaFoldDB" id="A0A493SVU5"/>
<reference evidence="4" key="1">
    <citation type="submission" date="2017-10" db="EMBL/GenBank/DDBJ databases">
        <title>A new Pekin duck reference genome.</title>
        <authorList>
            <person name="Hou Z.-C."/>
            <person name="Zhou Z.-K."/>
            <person name="Zhu F."/>
            <person name="Hou S.-S."/>
        </authorList>
    </citation>
    <scope>NUCLEOTIDE SEQUENCE [LARGE SCALE GENOMIC DNA]</scope>
</reference>
<evidence type="ECO:0008006" key="5">
    <source>
        <dbReference type="Google" id="ProtNLM"/>
    </source>
</evidence>
<reference evidence="3" key="2">
    <citation type="submission" date="2025-08" db="UniProtKB">
        <authorList>
            <consortium name="Ensembl"/>
        </authorList>
    </citation>
    <scope>IDENTIFICATION</scope>
</reference>
<protein>
    <recommendedName>
        <fullName evidence="5">NDUFA4 mitochondrial complex associated like 2</fullName>
    </recommendedName>
</protein>
<feature type="region of interest" description="Disordered" evidence="1">
    <location>
        <begin position="31"/>
        <end position="62"/>
    </location>
</feature>
<evidence type="ECO:0000256" key="1">
    <source>
        <dbReference type="SAM" id="MobiDB-lite"/>
    </source>
</evidence>
<reference evidence="3" key="3">
    <citation type="submission" date="2025-09" db="UniProtKB">
        <authorList>
            <consortium name="Ensembl"/>
        </authorList>
    </citation>
    <scope>IDENTIFICATION</scope>
</reference>
<keyword evidence="2" id="KW-1133">Transmembrane helix</keyword>
<organism evidence="3 4">
    <name type="scientific">Anas platyrhynchos platyrhynchos</name>
    <name type="common">Northern mallard</name>
    <dbReference type="NCBI Taxonomy" id="8840"/>
    <lineage>
        <taxon>Eukaryota</taxon>
        <taxon>Metazoa</taxon>
        <taxon>Chordata</taxon>
        <taxon>Craniata</taxon>
        <taxon>Vertebrata</taxon>
        <taxon>Euteleostomi</taxon>
        <taxon>Archelosauria</taxon>
        <taxon>Archosauria</taxon>
        <taxon>Dinosauria</taxon>
        <taxon>Saurischia</taxon>
        <taxon>Theropoda</taxon>
        <taxon>Coelurosauria</taxon>
        <taxon>Aves</taxon>
        <taxon>Neognathae</taxon>
        <taxon>Galloanserae</taxon>
        <taxon>Anseriformes</taxon>
        <taxon>Anatidae</taxon>
        <taxon>Anatinae</taxon>
        <taxon>Anas</taxon>
    </lineage>
</organism>
<keyword evidence="2" id="KW-0812">Transmembrane</keyword>
<proteinExistence type="predicted"/>
<dbReference type="Proteomes" id="UP000016666">
    <property type="component" value="Unassembled WGS sequence"/>
</dbReference>
<feature type="region of interest" description="Disordered" evidence="1">
    <location>
        <begin position="80"/>
        <end position="122"/>
    </location>
</feature>
<dbReference type="InterPro" id="IPR010530">
    <property type="entry name" value="B12D"/>
</dbReference>
<evidence type="ECO:0000256" key="2">
    <source>
        <dbReference type="SAM" id="Phobius"/>
    </source>
</evidence>
<sequence>QEGAEQPGRALRVEERSWPLIQTGKLRHECWGRASRGCRGEPSPTAGRQPSGGSSGQELLEGAEHGWGSAVDARLPASSLLPLGRDPRPAPSLPALLQTPPRVSCPPPASASARSLAPQPDLRPRSLAMKGPLLGAMFSRHVKRHPGLVPLIGFISVGLGSAVLYLLRLALYSPDVSWDRKNNPEPWNKLGPTDQYKVSTGVNWGGPGSLGRGHGHLSGTSTTL</sequence>
<dbReference type="Pfam" id="PF06522">
    <property type="entry name" value="B12D"/>
    <property type="match status" value="1"/>
</dbReference>
<dbReference type="PANTHER" id="PTHR14256:SF5">
    <property type="entry name" value="NADH DEHYDROGENASE [UBIQUINONE] 1 ALPHA SUBCOMPLEX SUBUNIT 4-LIKE 2"/>
    <property type="match status" value="1"/>
</dbReference>
<keyword evidence="4" id="KW-1185">Reference proteome</keyword>
<accession>A0A493SVU5</accession>
<dbReference type="GeneTree" id="ENSGT00940000161040"/>
<dbReference type="PANTHER" id="PTHR14256">
    <property type="entry name" value="NADH-UBIQUINONE OXIDOREDUCTASE MLRQ SUBUNIT"/>
    <property type="match status" value="1"/>
</dbReference>
<dbReference type="Ensembl" id="ENSAPLT00000028551.1">
    <property type="protein sequence ID" value="ENSAPLP00000017595.1"/>
    <property type="gene ID" value="ENSAPLG00000026322.1"/>
</dbReference>
<feature type="compositionally biased region" description="Low complexity" evidence="1">
    <location>
        <begin position="110"/>
        <end position="120"/>
    </location>
</feature>
<evidence type="ECO:0000313" key="4">
    <source>
        <dbReference type="Proteomes" id="UP000016666"/>
    </source>
</evidence>
<evidence type="ECO:0000313" key="3">
    <source>
        <dbReference type="Ensembl" id="ENSAPLP00000017595.1"/>
    </source>
</evidence>
<feature type="region of interest" description="Disordered" evidence="1">
    <location>
        <begin position="205"/>
        <end position="224"/>
    </location>
</feature>
<name>A0A493SVU5_ANAPP</name>
<feature type="transmembrane region" description="Helical" evidence="2">
    <location>
        <begin position="147"/>
        <end position="167"/>
    </location>
</feature>